<comment type="caution">
    <text evidence="4">The sequence shown here is derived from an EMBL/GenBank/DDBJ whole genome shotgun (WGS) entry which is preliminary data.</text>
</comment>
<evidence type="ECO:0000256" key="2">
    <source>
        <dbReference type="SAM" id="Phobius"/>
    </source>
</evidence>
<gene>
    <name evidence="4" type="ORF">SCARUB_04370</name>
</gene>
<dbReference type="EMBL" id="MAYW01000213">
    <property type="protein sequence ID" value="ODS30516.1"/>
    <property type="molecule type" value="Genomic_DNA"/>
</dbReference>
<feature type="transmembrane region" description="Helical" evidence="2">
    <location>
        <begin position="12"/>
        <end position="32"/>
    </location>
</feature>
<evidence type="ECO:0000259" key="3">
    <source>
        <dbReference type="Pfam" id="PF20305"/>
    </source>
</evidence>
<feature type="domain" description="Prokaryotic YEATS" evidence="3">
    <location>
        <begin position="203"/>
        <end position="256"/>
    </location>
</feature>
<keyword evidence="2" id="KW-0472">Membrane</keyword>
<dbReference type="Pfam" id="PF20305">
    <property type="entry name" value="pYEATS"/>
    <property type="match status" value="1"/>
</dbReference>
<name>A0A1E3X4D0_9BACT</name>
<evidence type="ECO:0000313" key="4">
    <source>
        <dbReference type="EMBL" id="ODS30516.1"/>
    </source>
</evidence>
<evidence type="ECO:0000256" key="1">
    <source>
        <dbReference type="SAM" id="Coils"/>
    </source>
</evidence>
<feature type="coiled-coil region" evidence="1">
    <location>
        <begin position="61"/>
        <end position="142"/>
    </location>
</feature>
<keyword evidence="2" id="KW-0812">Transmembrane</keyword>
<proteinExistence type="predicted"/>
<dbReference type="Proteomes" id="UP000094056">
    <property type="component" value="Unassembled WGS sequence"/>
</dbReference>
<dbReference type="AlphaFoldDB" id="A0A1E3X4D0"/>
<sequence length="275" mass="30807">MANNSPEGSGIVRNVLIGVIGTITAAAIVYVANLHMKQFVSEATTEFKAAKKVQEQATNSLLETQSKAQRISKEVEDAKKSFNEDLNRAKNNLSEVREALTNLFGPNAIESQGKESVVAYDLSAMQESISDLVGRVSKLEQQFKNIGPSVAAGYKLTPGDVATISRVVWIEQSAIEVPSKGEKSWYKLTYRVSVNPAAATVAEKPVMDWIERVEYKFSERWFYNPRMTSEDRTKSFEVDINVWGRTNVLVEIYLKGVEKPIDRENMMSLRQKVTF</sequence>
<protein>
    <recommendedName>
        <fullName evidence="3">Prokaryotic YEATS domain-containing protein</fullName>
    </recommendedName>
</protein>
<accession>A0A1E3X4D0</accession>
<keyword evidence="1" id="KW-0175">Coiled coil</keyword>
<dbReference type="InterPro" id="IPR046888">
    <property type="entry name" value="pYEATS"/>
</dbReference>
<keyword evidence="2" id="KW-1133">Transmembrane helix</keyword>
<reference evidence="4 5" key="1">
    <citation type="submission" date="2016-07" db="EMBL/GenBank/DDBJ databases">
        <title>Draft genome of Scalindua rubra, obtained from a brine-seawater interface in the Red Sea, sheds light on salt adaptation in anammox bacteria.</title>
        <authorList>
            <person name="Speth D.R."/>
            <person name="Lagkouvardos I."/>
            <person name="Wang Y."/>
            <person name="Qian P.-Y."/>
            <person name="Dutilh B.E."/>
            <person name="Jetten M.S."/>
        </authorList>
    </citation>
    <scope>NUCLEOTIDE SEQUENCE [LARGE SCALE GENOMIC DNA]</scope>
    <source>
        <strain evidence="4">BSI-1</strain>
    </source>
</reference>
<evidence type="ECO:0000313" key="5">
    <source>
        <dbReference type="Proteomes" id="UP000094056"/>
    </source>
</evidence>
<organism evidence="4 5">
    <name type="scientific">Candidatus Scalindua rubra</name>
    <dbReference type="NCBI Taxonomy" id="1872076"/>
    <lineage>
        <taxon>Bacteria</taxon>
        <taxon>Pseudomonadati</taxon>
        <taxon>Planctomycetota</taxon>
        <taxon>Candidatus Brocadiia</taxon>
        <taxon>Candidatus Brocadiales</taxon>
        <taxon>Candidatus Scalinduaceae</taxon>
        <taxon>Candidatus Scalindua</taxon>
    </lineage>
</organism>